<keyword evidence="4 6" id="KW-1133">Transmembrane helix</keyword>
<dbReference type="OrthoDB" id="198428at2"/>
<organism evidence="7 8">
    <name type="scientific">Acetobacterium paludosum</name>
    <dbReference type="NCBI Taxonomy" id="52693"/>
    <lineage>
        <taxon>Bacteria</taxon>
        <taxon>Bacillati</taxon>
        <taxon>Bacillota</taxon>
        <taxon>Clostridia</taxon>
        <taxon>Eubacteriales</taxon>
        <taxon>Eubacteriaceae</taxon>
        <taxon>Acetobacterium</taxon>
    </lineage>
</organism>
<evidence type="ECO:0000256" key="4">
    <source>
        <dbReference type="ARBA" id="ARBA00022989"/>
    </source>
</evidence>
<feature type="transmembrane region" description="Helical" evidence="6">
    <location>
        <begin position="67"/>
        <end position="88"/>
    </location>
</feature>
<dbReference type="GO" id="GO:0005886">
    <property type="term" value="C:plasma membrane"/>
    <property type="evidence" value="ECO:0007669"/>
    <property type="project" value="UniProtKB-SubCell"/>
</dbReference>
<dbReference type="Pfam" id="PF01810">
    <property type="entry name" value="LysE"/>
    <property type="match status" value="1"/>
</dbReference>
<evidence type="ECO:0000256" key="2">
    <source>
        <dbReference type="ARBA" id="ARBA00022475"/>
    </source>
</evidence>
<feature type="transmembrane region" description="Helical" evidence="6">
    <location>
        <begin position="179"/>
        <end position="200"/>
    </location>
</feature>
<proteinExistence type="predicted"/>
<accession>A0A923KWZ7</accession>
<dbReference type="AlphaFoldDB" id="A0A923KWZ7"/>
<keyword evidence="5 6" id="KW-0472">Membrane</keyword>
<feature type="transmembrane region" description="Helical" evidence="6">
    <location>
        <begin position="37"/>
        <end position="61"/>
    </location>
</feature>
<feature type="transmembrane region" description="Helical" evidence="6">
    <location>
        <begin position="147"/>
        <end position="167"/>
    </location>
</feature>
<comment type="subcellular location">
    <subcellularLocation>
        <location evidence="1">Cell membrane</location>
        <topology evidence="1">Multi-pass membrane protein</topology>
    </subcellularLocation>
</comment>
<dbReference type="PANTHER" id="PTHR30086:SF14">
    <property type="entry name" value="HOMOSERINE_HOMOSERINE LACTONE EFFLUX PROTEIN"/>
    <property type="match status" value="1"/>
</dbReference>
<dbReference type="InterPro" id="IPR001123">
    <property type="entry name" value="LeuE-type"/>
</dbReference>
<evidence type="ECO:0000256" key="6">
    <source>
        <dbReference type="SAM" id="Phobius"/>
    </source>
</evidence>
<comment type="caution">
    <text evidence="7">The sequence shown here is derived from an EMBL/GenBank/DDBJ whole genome shotgun (WGS) entry which is preliminary data.</text>
</comment>
<keyword evidence="3 6" id="KW-0812">Transmembrane</keyword>
<dbReference type="Proteomes" id="UP000616595">
    <property type="component" value="Unassembled WGS sequence"/>
</dbReference>
<evidence type="ECO:0000256" key="5">
    <source>
        <dbReference type="ARBA" id="ARBA00023136"/>
    </source>
</evidence>
<dbReference type="PANTHER" id="PTHR30086">
    <property type="entry name" value="ARGININE EXPORTER PROTEIN ARGO"/>
    <property type="match status" value="1"/>
</dbReference>
<keyword evidence="2" id="KW-1003">Cell membrane</keyword>
<evidence type="ECO:0000256" key="1">
    <source>
        <dbReference type="ARBA" id="ARBA00004651"/>
    </source>
</evidence>
<keyword evidence="8" id="KW-1185">Reference proteome</keyword>
<dbReference type="GO" id="GO:0042970">
    <property type="term" value="F:homoserine transmembrane transporter activity"/>
    <property type="evidence" value="ECO:0007669"/>
    <property type="project" value="TreeGrafter"/>
</dbReference>
<name>A0A923KWZ7_9FIRM</name>
<dbReference type="RefSeq" id="WP_148567233.1">
    <property type="nucleotide sequence ID" value="NZ_RXYA01000008.1"/>
</dbReference>
<dbReference type="PIRSF" id="PIRSF006324">
    <property type="entry name" value="LeuE"/>
    <property type="match status" value="1"/>
</dbReference>
<dbReference type="EMBL" id="WJBD01000013">
    <property type="protein sequence ID" value="MBC3888965.1"/>
    <property type="molecule type" value="Genomic_DNA"/>
</dbReference>
<evidence type="ECO:0000313" key="7">
    <source>
        <dbReference type="EMBL" id="MBC3888965.1"/>
    </source>
</evidence>
<reference evidence="7" key="2">
    <citation type="submission" date="2020-10" db="EMBL/GenBank/DDBJ databases">
        <title>Comparative genomics of the Acetobacterium genus.</title>
        <authorList>
            <person name="Marshall C."/>
            <person name="May H."/>
            <person name="Norman S."/>
        </authorList>
    </citation>
    <scope>NUCLEOTIDE SEQUENCE</scope>
    <source>
        <strain evidence="7">DER-2019</strain>
    </source>
</reference>
<protein>
    <submittedName>
        <fullName evidence="7">LysE family translocator</fullName>
    </submittedName>
</protein>
<evidence type="ECO:0000313" key="8">
    <source>
        <dbReference type="Proteomes" id="UP000616595"/>
    </source>
</evidence>
<feature type="transmembrane region" description="Helical" evidence="6">
    <location>
        <begin position="6"/>
        <end position="25"/>
    </location>
</feature>
<gene>
    <name evidence="7" type="ORF">GH810_11640</name>
</gene>
<evidence type="ECO:0000256" key="3">
    <source>
        <dbReference type="ARBA" id="ARBA00022692"/>
    </source>
</evidence>
<reference evidence="7" key="1">
    <citation type="submission" date="2019-10" db="EMBL/GenBank/DDBJ databases">
        <authorList>
            <person name="Ross D.E."/>
            <person name="Gulliver D."/>
        </authorList>
    </citation>
    <scope>NUCLEOTIDE SEQUENCE</scope>
    <source>
        <strain evidence="7">DER-2019</strain>
    </source>
</reference>
<sequence>MITTTFFIASLIVILIPGSGVLYTVSSGITGSRKNSFFAAVGCTLGIIPHLTLSILGLLFIRQMNSAAFNLIKWVGAIYLLYLGLGMILSKTSLTANEEITVSTPLSIILKGIFINLLNPKLTLFFFSYLPQFIVSGDDSTAQSLQLGIFFMLLTLIIFMLYGILAVSFSELLKHSPKIFRRIQQVFGAVFIIFAIQLAFF</sequence>